<dbReference type="Pfam" id="PF04199">
    <property type="entry name" value="Cyclase"/>
    <property type="match status" value="1"/>
</dbReference>
<dbReference type="InterPro" id="IPR007325">
    <property type="entry name" value="KFase/CYL"/>
</dbReference>
<dbReference type="Gene3D" id="3.50.30.50">
    <property type="entry name" value="Putative cyclase"/>
    <property type="match status" value="1"/>
</dbReference>
<comment type="caution">
    <text evidence="1">The sequence shown here is derived from an EMBL/GenBank/DDBJ whole genome shotgun (WGS) entry which is preliminary data.</text>
</comment>
<dbReference type="InterPro" id="IPR037175">
    <property type="entry name" value="KFase_sf"/>
</dbReference>
<organism evidence="1 2">
    <name type="scientific">Youxingia wuxianensis</name>
    <dbReference type="NCBI Taxonomy" id="2763678"/>
    <lineage>
        <taxon>Bacteria</taxon>
        <taxon>Bacillati</taxon>
        <taxon>Bacillota</taxon>
        <taxon>Clostridia</taxon>
        <taxon>Eubacteriales</taxon>
        <taxon>Oscillospiraceae</taxon>
        <taxon>Youxingia</taxon>
    </lineage>
</organism>
<name>A0A926EQK6_9FIRM</name>
<gene>
    <name evidence="1" type="ORF">H8705_03905</name>
</gene>
<evidence type="ECO:0000313" key="2">
    <source>
        <dbReference type="Proteomes" id="UP000623678"/>
    </source>
</evidence>
<dbReference type="PANTHER" id="PTHR31118:SF12">
    <property type="entry name" value="CYCLASE-LIKE PROTEIN 2"/>
    <property type="match status" value="1"/>
</dbReference>
<protein>
    <submittedName>
        <fullName evidence="1">Cyclase family protein</fullName>
    </submittedName>
</protein>
<dbReference type="PANTHER" id="PTHR31118">
    <property type="entry name" value="CYCLASE-LIKE PROTEIN 2"/>
    <property type="match status" value="1"/>
</dbReference>
<dbReference type="RefSeq" id="WP_262394540.1">
    <property type="nucleotide sequence ID" value="NZ_JACRTD010000002.1"/>
</dbReference>
<dbReference type="SUPFAM" id="SSF102198">
    <property type="entry name" value="Putative cyclase"/>
    <property type="match status" value="1"/>
</dbReference>
<reference evidence="1" key="1">
    <citation type="submission" date="2020-08" db="EMBL/GenBank/DDBJ databases">
        <title>Genome public.</title>
        <authorList>
            <person name="Liu C."/>
            <person name="Sun Q."/>
        </authorList>
    </citation>
    <scope>NUCLEOTIDE SEQUENCE</scope>
    <source>
        <strain evidence="1">NSJ-64</strain>
    </source>
</reference>
<sequence>MMKFKKEQIVELSHPLINNKEHFTYVAKPEDISLMRRDYWYLECTATLCAHAGTHVEVPYHHMIDGMDCMAFPVERLIGEAIVINCLGKKAGDPITLQDVKKAEGRIEKGDMIFLYCGFDKYFRTDDWEPYPYITPEALEWMLSYEPKCIGTDASGVEVPGVLNGEPIHVTCFKKGVAIIESMTNLGAIENERTTAFVLALPMQGMDASPVRIVAIRDWDAPKAQNKSEKEKKA</sequence>
<dbReference type="AlphaFoldDB" id="A0A926EQK6"/>
<proteinExistence type="predicted"/>
<dbReference type="GO" id="GO:0019441">
    <property type="term" value="P:L-tryptophan catabolic process to kynurenine"/>
    <property type="evidence" value="ECO:0007669"/>
    <property type="project" value="InterPro"/>
</dbReference>
<evidence type="ECO:0000313" key="1">
    <source>
        <dbReference type="EMBL" id="MBC8584719.1"/>
    </source>
</evidence>
<accession>A0A926EQK6</accession>
<keyword evidence="2" id="KW-1185">Reference proteome</keyword>
<dbReference type="Proteomes" id="UP000623678">
    <property type="component" value="Unassembled WGS sequence"/>
</dbReference>
<dbReference type="EMBL" id="JACRTD010000002">
    <property type="protein sequence ID" value="MBC8584719.1"/>
    <property type="molecule type" value="Genomic_DNA"/>
</dbReference>
<dbReference type="GO" id="GO:0004061">
    <property type="term" value="F:arylformamidase activity"/>
    <property type="evidence" value="ECO:0007669"/>
    <property type="project" value="InterPro"/>
</dbReference>